<dbReference type="PROSITE" id="PS51257">
    <property type="entry name" value="PROKAR_LIPOPROTEIN"/>
    <property type="match status" value="1"/>
</dbReference>
<evidence type="ECO:0000256" key="5">
    <source>
        <dbReference type="ARBA" id="ARBA00023288"/>
    </source>
</evidence>
<feature type="signal peptide" evidence="6">
    <location>
        <begin position="1"/>
        <end position="19"/>
    </location>
</feature>
<name>A0A411A905_BACVE</name>
<evidence type="ECO:0000313" key="8">
    <source>
        <dbReference type="Proteomes" id="UP000587477"/>
    </source>
</evidence>
<proteinExistence type="predicted"/>
<dbReference type="CDD" id="cd13585">
    <property type="entry name" value="PBP2_TMBP_like"/>
    <property type="match status" value="1"/>
</dbReference>
<dbReference type="AlphaFoldDB" id="A0A411A905"/>
<evidence type="ECO:0000256" key="1">
    <source>
        <dbReference type="ARBA" id="ARBA00022475"/>
    </source>
</evidence>
<dbReference type="EMBL" id="CP063687">
    <property type="protein sequence ID" value="QOY27909.1"/>
    <property type="molecule type" value="Genomic_DNA"/>
</dbReference>
<dbReference type="InterPro" id="IPR050490">
    <property type="entry name" value="Bact_solute-bd_prot1"/>
</dbReference>
<keyword evidence="3" id="KW-0472">Membrane</keyword>
<dbReference type="RefSeq" id="WP_017418320.1">
    <property type="nucleotide sequence ID" value="NZ_BDDG01000002.1"/>
</dbReference>
<dbReference type="PANTHER" id="PTHR43649:SF33">
    <property type="entry name" value="POLYGALACTURONAN_RHAMNOGALACTURONAN-BINDING PROTEIN YTCQ"/>
    <property type="match status" value="1"/>
</dbReference>
<dbReference type="PANTHER" id="PTHR43649">
    <property type="entry name" value="ARABINOSE-BINDING PROTEIN-RELATED"/>
    <property type="match status" value="1"/>
</dbReference>
<dbReference type="Gene3D" id="3.40.190.10">
    <property type="entry name" value="Periplasmic binding protein-like II"/>
    <property type="match status" value="1"/>
</dbReference>
<dbReference type="InterPro" id="IPR006059">
    <property type="entry name" value="SBP"/>
</dbReference>
<accession>A0A411A905</accession>
<keyword evidence="1" id="KW-1003">Cell membrane</keyword>
<protein>
    <submittedName>
        <fullName evidence="7">Putative arabinose-binding protein</fullName>
    </submittedName>
</protein>
<evidence type="ECO:0000256" key="6">
    <source>
        <dbReference type="SAM" id="SignalP"/>
    </source>
</evidence>
<dbReference type="Proteomes" id="UP000587477">
    <property type="component" value="Chromosome"/>
</dbReference>
<reference evidence="8" key="1">
    <citation type="submission" date="2020-10" db="EMBL/GenBank/DDBJ databases">
        <title>Complete genome sequence of Bacillus velezensis NST6.</title>
        <authorList>
            <person name="Choi J."/>
        </authorList>
    </citation>
    <scope>NUCLEOTIDE SEQUENCE [LARGE SCALE GENOMIC DNA]</scope>
    <source>
        <strain evidence="8">NST6</strain>
    </source>
</reference>
<evidence type="ECO:0000256" key="4">
    <source>
        <dbReference type="ARBA" id="ARBA00023139"/>
    </source>
</evidence>
<feature type="chain" id="PRO_5038515362" evidence="6">
    <location>
        <begin position="20"/>
        <end position="431"/>
    </location>
</feature>
<evidence type="ECO:0000256" key="2">
    <source>
        <dbReference type="ARBA" id="ARBA00022729"/>
    </source>
</evidence>
<dbReference type="SUPFAM" id="SSF53850">
    <property type="entry name" value="Periplasmic binding protein-like II"/>
    <property type="match status" value="1"/>
</dbReference>
<evidence type="ECO:0000313" key="7">
    <source>
        <dbReference type="EMBL" id="QOY27909.1"/>
    </source>
</evidence>
<keyword evidence="4" id="KW-0564">Palmitate</keyword>
<organism evidence="7 8">
    <name type="scientific">Bacillus velezensis</name>
    <dbReference type="NCBI Taxonomy" id="492670"/>
    <lineage>
        <taxon>Bacteria</taxon>
        <taxon>Bacillati</taxon>
        <taxon>Bacillota</taxon>
        <taxon>Bacilli</taxon>
        <taxon>Bacillales</taxon>
        <taxon>Bacillaceae</taxon>
        <taxon>Bacillus</taxon>
        <taxon>Bacillus amyloliquefaciens group</taxon>
    </lineage>
</organism>
<gene>
    <name evidence="7" type="primary">araN</name>
    <name evidence="7" type="ORF">BACVE_002947</name>
</gene>
<evidence type="ECO:0000256" key="3">
    <source>
        <dbReference type="ARBA" id="ARBA00023136"/>
    </source>
</evidence>
<dbReference type="Pfam" id="PF01547">
    <property type="entry name" value="SBP_bac_1"/>
    <property type="match status" value="1"/>
</dbReference>
<keyword evidence="2 6" id="KW-0732">Signal</keyword>
<sequence length="431" mass="48577">MKKTTAVCLVLMMLFLFTAGCSQERTAGRPGETELTFWTFNGLHEQFYQEMVKEWNQKFPERKIKLNTVVYPYGQMHDNLSVSLIAGEGLPDIADVELSRFSNFLKGKDIPLADLTPLIEKDRDKFVEARLALYSKNGKLYGLDTHVGTTVMFYNMDIMQKAGVDPASIKTWEDYRRAGKKVREASGKPMGTVETNDSATFLSMISQQGSGYYSKNGKLILNSKTNTDTLNYVKDMVNDKTLLPAPGGGHHSEEYYGFMNQGGAASVLMPIWYMGRFIDYMPDLKGKMAIYPMPAWKEGGDRSAGLGGTATVVPKQAEHLKLAKEFLGFAKGSKEGNIKLWTVLGFDPLRWDVWDSKELKEKNKYTDFFRNGTSIFSSLLEIKDEINPIYLHEDFSKAADLVVRQVLFDALKTQEKTPKEALDEAAEQLEK</sequence>
<keyword evidence="5" id="KW-0449">Lipoprotein</keyword>